<feature type="region of interest" description="Disordered" evidence="1">
    <location>
        <begin position="806"/>
        <end position="844"/>
    </location>
</feature>
<evidence type="ECO:0000313" key="2">
    <source>
        <dbReference type="EMBL" id="KAF9821725.1"/>
    </source>
</evidence>
<evidence type="ECO:0000313" key="3">
    <source>
        <dbReference type="Proteomes" id="UP000639403"/>
    </source>
</evidence>
<accession>A0A8H7PBH7</accession>
<feature type="compositionally biased region" description="Low complexity" evidence="1">
    <location>
        <begin position="826"/>
        <end position="842"/>
    </location>
</feature>
<dbReference type="AlphaFoldDB" id="A0A8H7PBH7"/>
<comment type="caution">
    <text evidence="2">The sequence shown here is derived from an EMBL/GenBank/DDBJ whole genome shotgun (WGS) entry which is preliminary data.</text>
</comment>
<reference evidence="2" key="1">
    <citation type="submission" date="2020-11" db="EMBL/GenBank/DDBJ databases">
        <authorList>
            <person name="Koelle M."/>
            <person name="Horta M.A.C."/>
            <person name="Nowrousian M."/>
            <person name="Ohm R.A."/>
            <person name="Benz P."/>
            <person name="Pilgard A."/>
        </authorList>
    </citation>
    <scope>NUCLEOTIDE SEQUENCE</scope>
    <source>
        <strain evidence="2">FPRL280</strain>
    </source>
</reference>
<evidence type="ECO:0000256" key="1">
    <source>
        <dbReference type="SAM" id="MobiDB-lite"/>
    </source>
</evidence>
<dbReference type="EMBL" id="JADOXO010000003">
    <property type="protein sequence ID" value="KAF9821725.1"/>
    <property type="molecule type" value="Genomic_DNA"/>
</dbReference>
<sequence length="907" mass="102308">MCVGENCAPQAVHYMNAQLTALYENALSCVKEHDVAHKHPEQTKYSHALAEYSYIDPDSRGLHTMFKATFDKPSVEFICNHDAVLRLKIHKGFYRLDYTKAFNMTYAEKDRIQSLHEVDLAFRVPYDIHGLRGKDHKIGNGQNVIKMVILDLLKAELVSVKPAVIIGRDAFVHYLEHYLSFLHHAGNHVLFSLPDFDDDRYRLTIDYSLMGGAVPEVAEVHGISVEKINTYLSSVWLKAAMLLGGPDGITADWKQTVFAEYRSTWSQHVDLEVHYAVRLGAPRIKPICSREVVLYFAVDEVSFYTSTDFEVYSGWEIAILVDVIYEVDSSGHATRCILDLSTARPYNSFCKFAGLEEHDEIALSYCTTLLEFFTSGYLDIMESVDFHVIYHNDTRWATVKDDTEFLPSWTADHETTGAGTVSAGGSAFVRWTETVTTYSMHGFDQITAISQSSINALFASLHEQGLTTKAGEYAAVLSQWAHEEYFSASFKPITVRLLSNGRAIVWIHLEKGHLKTLRNWQLWNENEKYDFDGWHLAFEVDIKRQSHHDISVSDEFRHKYKESAVFKQHGQHHSTRLLEHIYLDLETAEFLHEFSSFEGLFQKRDHRPIDKVQAAVHYIKSHYLPHLAHWGLHILYTVPIWHSGTLETLPSCSLTSIAYHIYSKTQITRHTWAHVAAEPAIVILGMIGFRSLPSTYLDAKSAARWEAYIVLQSDLDGLKVAVVGSPAVKFEKTKFEGDTIAARFTDLHTNLQAHLPPTIDLADVLRELRVFEGVWHYGFPGTQAYALANPVFTRAGDILFELRLHGNGPQSPSRTAPGFRLGVGASPMRPGSISRSSSSEYPPRYKRSVWRPLTTMCQSWASSSPQSASPRRPSRMASSRRGTGTGTGTGTGMACMRSTAARTARSL</sequence>
<feature type="compositionally biased region" description="Low complexity" evidence="1">
    <location>
        <begin position="860"/>
        <end position="882"/>
    </location>
</feature>
<feature type="region of interest" description="Disordered" evidence="1">
    <location>
        <begin position="860"/>
        <end position="907"/>
    </location>
</feature>
<proteinExistence type="predicted"/>
<dbReference type="Proteomes" id="UP000639403">
    <property type="component" value="Unassembled WGS sequence"/>
</dbReference>
<gene>
    <name evidence="2" type="ORF">IEO21_00571</name>
</gene>
<name>A0A8H7PBH7_9APHY</name>
<organism evidence="2 3">
    <name type="scientific">Rhodonia placenta</name>
    <dbReference type="NCBI Taxonomy" id="104341"/>
    <lineage>
        <taxon>Eukaryota</taxon>
        <taxon>Fungi</taxon>
        <taxon>Dikarya</taxon>
        <taxon>Basidiomycota</taxon>
        <taxon>Agaricomycotina</taxon>
        <taxon>Agaricomycetes</taxon>
        <taxon>Polyporales</taxon>
        <taxon>Adustoporiaceae</taxon>
        <taxon>Rhodonia</taxon>
    </lineage>
</organism>
<reference evidence="2" key="2">
    <citation type="journal article" name="Front. Microbiol.">
        <title>Degradative Capacity of Two Strains of Rhodonia placenta: From Phenotype to Genotype.</title>
        <authorList>
            <person name="Kolle M."/>
            <person name="Horta M.A.C."/>
            <person name="Nowrousian M."/>
            <person name="Ohm R.A."/>
            <person name="Benz J.P."/>
            <person name="Pilgard A."/>
        </authorList>
    </citation>
    <scope>NUCLEOTIDE SEQUENCE</scope>
    <source>
        <strain evidence="2">FPRL280</strain>
    </source>
</reference>
<protein>
    <submittedName>
        <fullName evidence="2">Uncharacterized protein</fullName>
    </submittedName>
</protein>